<keyword evidence="1" id="KW-0175">Coiled coil</keyword>
<reference evidence="4 5" key="1">
    <citation type="submission" date="2021-06" db="EMBL/GenBank/DDBJ databases">
        <title>A haploid diamondback moth (Plutella xylostella L.) genome assembly resolves 31 chromosomes and identifies a diamide resistance mutation.</title>
        <authorList>
            <person name="Ward C.M."/>
            <person name="Perry K.D."/>
            <person name="Baker G."/>
            <person name="Powis K."/>
            <person name="Heckel D.G."/>
            <person name="Baxter S.W."/>
        </authorList>
    </citation>
    <scope>NUCLEOTIDE SEQUENCE [LARGE SCALE GENOMIC DNA]</scope>
    <source>
        <strain evidence="4 5">LV</strain>
        <tissue evidence="4">Single pupa</tissue>
    </source>
</reference>
<evidence type="ECO:0000259" key="3">
    <source>
        <dbReference type="Pfam" id="PF25298"/>
    </source>
</evidence>
<proteinExistence type="predicted"/>
<keyword evidence="5" id="KW-1185">Reference proteome</keyword>
<sequence length="324" mass="37127">MLRSPAKETSTSKSNTSPSRSDSDIPKLCKQSQPLHNIADNSTKGRSAKRRRASGESSADSNNLSDFKNEIKDMIKEMMCDQNSRLDTFERYIKEIKCHYTKIENTNNTIEKSMNYMSDQLTSLEANIASLDKERKTMLLQLSSLQDKIYSLERDAIKTSIEIRNVPKQPQETKDQLFLLVQKVTKTLSVDLQSTEIRDVQRQPSKKEHKTCTVTIEFCNTLTKHRLLDSVKDYNRQNSTEKLSSSTIGIDNQKTPIYIAEKLTPHEKQLFFVARKFAKANQYAYCWTSNGRVLIRKDSTSPYVVVKNESQLENMTNANNNSSK</sequence>
<dbReference type="Pfam" id="PF25298">
    <property type="entry name" value="Baculo_FP_2nd"/>
    <property type="match status" value="1"/>
</dbReference>
<evidence type="ECO:0000256" key="1">
    <source>
        <dbReference type="SAM" id="Coils"/>
    </source>
</evidence>
<organism evidence="4 5">
    <name type="scientific">Plutella xylostella</name>
    <name type="common">Diamondback moth</name>
    <name type="synonym">Plutella maculipennis</name>
    <dbReference type="NCBI Taxonomy" id="51655"/>
    <lineage>
        <taxon>Eukaryota</taxon>
        <taxon>Metazoa</taxon>
        <taxon>Ecdysozoa</taxon>
        <taxon>Arthropoda</taxon>
        <taxon>Hexapoda</taxon>
        <taxon>Insecta</taxon>
        <taxon>Pterygota</taxon>
        <taxon>Neoptera</taxon>
        <taxon>Endopterygota</taxon>
        <taxon>Lepidoptera</taxon>
        <taxon>Glossata</taxon>
        <taxon>Ditrysia</taxon>
        <taxon>Yponomeutoidea</taxon>
        <taxon>Plutellidae</taxon>
        <taxon>Plutella</taxon>
    </lineage>
</organism>
<dbReference type="Proteomes" id="UP000823941">
    <property type="component" value="Chromosome 20"/>
</dbReference>
<feature type="domain" description="FP protein C-terminal" evidence="3">
    <location>
        <begin position="264"/>
        <end position="315"/>
    </location>
</feature>
<feature type="compositionally biased region" description="Polar residues" evidence="2">
    <location>
        <begin position="30"/>
        <end position="45"/>
    </location>
</feature>
<feature type="coiled-coil region" evidence="1">
    <location>
        <begin position="114"/>
        <end position="148"/>
    </location>
</feature>
<dbReference type="EMBL" id="JAHIBW010000020">
    <property type="protein sequence ID" value="KAG7301014.1"/>
    <property type="molecule type" value="Genomic_DNA"/>
</dbReference>
<evidence type="ECO:0000313" key="4">
    <source>
        <dbReference type="EMBL" id="KAG7301014.1"/>
    </source>
</evidence>
<feature type="compositionally biased region" description="Low complexity" evidence="2">
    <location>
        <begin position="9"/>
        <end position="20"/>
    </location>
</feature>
<comment type="caution">
    <text evidence="4">The sequence shown here is derived from an EMBL/GenBank/DDBJ whole genome shotgun (WGS) entry which is preliminary data.</text>
</comment>
<feature type="region of interest" description="Disordered" evidence="2">
    <location>
        <begin position="1"/>
        <end position="65"/>
    </location>
</feature>
<protein>
    <recommendedName>
        <fullName evidence="3">FP protein C-terminal domain-containing protein</fullName>
    </recommendedName>
</protein>
<feature type="compositionally biased region" description="Polar residues" evidence="2">
    <location>
        <begin position="55"/>
        <end position="65"/>
    </location>
</feature>
<gene>
    <name evidence="4" type="ORF">JYU34_015386</name>
</gene>
<accession>A0ABQ7Q7C2</accession>
<dbReference type="InterPro" id="IPR057251">
    <property type="entry name" value="FP_C"/>
</dbReference>
<name>A0ABQ7Q7C2_PLUXY</name>
<evidence type="ECO:0000313" key="5">
    <source>
        <dbReference type="Proteomes" id="UP000823941"/>
    </source>
</evidence>
<evidence type="ECO:0000256" key="2">
    <source>
        <dbReference type="SAM" id="MobiDB-lite"/>
    </source>
</evidence>